<evidence type="ECO:0000256" key="1">
    <source>
        <dbReference type="SAM" id="MobiDB-lite"/>
    </source>
</evidence>
<feature type="compositionally biased region" description="Low complexity" evidence="1">
    <location>
        <begin position="91"/>
        <end position="102"/>
    </location>
</feature>
<organism evidence="2 3">
    <name type="scientific">Aspergillus wentii DTO 134E9</name>
    <dbReference type="NCBI Taxonomy" id="1073089"/>
    <lineage>
        <taxon>Eukaryota</taxon>
        <taxon>Fungi</taxon>
        <taxon>Dikarya</taxon>
        <taxon>Ascomycota</taxon>
        <taxon>Pezizomycotina</taxon>
        <taxon>Eurotiomycetes</taxon>
        <taxon>Eurotiomycetidae</taxon>
        <taxon>Eurotiales</taxon>
        <taxon>Aspergillaceae</taxon>
        <taxon>Aspergillus</taxon>
        <taxon>Aspergillus subgen. Cremei</taxon>
    </lineage>
</organism>
<accession>A0A1L9RQR3</accession>
<dbReference type="Proteomes" id="UP000184383">
    <property type="component" value="Unassembled WGS sequence"/>
</dbReference>
<sequence length="615" mass="70329">MSSMSAMETSRMGAVEQVTMNMEDLLRLIPMDWAEEMEMEMEVEMEMEEEGSEREELPRADNFDWAEDVQEEVSESSKRIEIVDDRIIDSSSDSGSFGSAFDSDSDSDNGNLFEPSETQAMINSMQEDVRREFSFRDYCMKADEDETVHHFNWMGCPVYEYNWTPAVISLLFLMSSPKIPRLGDEYRLRSIMTRAMVWVDPVIVHLEDGWKDLHRRGLDLVRFATGRVFKFYSPHGTWVNDEREISEETALDDGDIQTYLASGMAQGNGFVKLCTIRSRDQWEETRDELMETSRAITKRVLRQKIQYDVFAPSPLRQSMAAEELEEENEAKEPISEPSRKRSIEEIACPSRVPLKRRRAIHNLRVEADLDAITMVEENDYDGDSEEDEDEEEFYEENGDSEEDGNEDYFVARFGSRPVLPTWRLQHTKHGNKGPRLQRGTRQPFKTALEPISEEEEETTTTISLESHVGTKRSASGSEEWKPKGNKAAGVKRWRRVARKARRALGFGGKGSLSSGSSVYTNDSKFSNEYIAVEEESSVVVAEEPSSPRRSFATKVSLKKESISKKIKGGMNRLSKGSGEQKEKEKEKEKGYFREMLKEGLIMGLSGMGPYPFAIF</sequence>
<feature type="compositionally biased region" description="Basic and acidic residues" evidence="1">
    <location>
        <begin position="578"/>
        <end position="588"/>
    </location>
</feature>
<protein>
    <submittedName>
        <fullName evidence="2">Uncharacterized protein</fullName>
    </submittedName>
</protein>
<keyword evidence="3" id="KW-1185">Reference proteome</keyword>
<feature type="region of interest" description="Disordered" evidence="1">
    <location>
        <begin position="377"/>
        <end position="405"/>
    </location>
</feature>
<feature type="region of interest" description="Disordered" evidence="1">
    <location>
        <begin position="46"/>
        <end position="71"/>
    </location>
</feature>
<dbReference type="VEuPathDB" id="FungiDB:ASPWEDRAFT_170653"/>
<evidence type="ECO:0000313" key="2">
    <source>
        <dbReference type="EMBL" id="OJJ37168.1"/>
    </source>
</evidence>
<feature type="region of interest" description="Disordered" evidence="1">
    <location>
        <begin position="451"/>
        <end position="492"/>
    </location>
</feature>
<reference evidence="3" key="1">
    <citation type="journal article" date="2017" name="Genome Biol.">
        <title>Comparative genomics reveals high biological diversity and specific adaptations in the industrially and medically important fungal genus Aspergillus.</title>
        <authorList>
            <person name="de Vries R.P."/>
            <person name="Riley R."/>
            <person name="Wiebenga A."/>
            <person name="Aguilar-Osorio G."/>
            <person name="Amillis S."/>
            <person name="Uchima C.A."/>
            <person name="Anderluh G."/>
            <person name="Asadollahi M."/>
            <person name="Askin M."/>
            <person name="Barry K."/>
            <person name="Battaglia E."/>
            <person name="Bayram O."/>
            <person name="Benocci T."/>
            <person name="Braus-Stromeyer S.A."/>
            <person name="Caldana C."/>
            <person name="Canovas D."/>
            <person name="Cerqueira G.C."/>
            <person name="Chen F."/>
            <person name="Chen W."/>
            <person name="Choi C."/>
            <person name="Clum A."/>
            <person name="Dos Santos R.A."/>
            <person name="Damasio A.R."/>
            <person name="Diallinas G."/>
            <person name="Emri T."/>
            <person name="Fekete E."/>
            <person name="Flipphi M."/>
            <person name="Freyberg S."/>
            <person name="Gallo A."/>
            <person name="Gournas C."/>
            <person name="Habgood R."/>
            <person name="Hainaut M."/>
            <person name="Harispe M.L."/>
            <person name="Henrissat B."/>
            <person name="Hilden K.S."/>
            <person name="Hope R."/>
            <person name="Hossain A."/>
            <person name="Karabika E."/>
            <person name="Karaffa L."/>
            <person name="Karanyi Z."/>
            <person name="Krasevec N."/>
            <person name="Kuo A."/>
            <person name="Kusch H."/>
            <person name="LaButti K."/>
            <person name="Lagendijk E.L."/>
            <person name="Lapidus A."/>
            <person name="Levasseur A."/>
            <person name="Lindquist E."/>
            <person name="Lipzen A."/>
            <person name="Logrieco A.F."/>
            <person name="MacCabe A."/>
            <person name="Maekelae M.R."/>
            <person name="Malavazi I."/>
            <person name="Melin P."/>
            <person name="Meyer V."/>
            <person name="Mielnichuk N."/>
            <person name="Miskei M."/>
            <person name="Molnar A.P."/>
            <person name="Mule G."/>
            <person name="Ngan C.Y."/>
            <person name="Orejas M."/>
            <person name="Orosz E."/>
            <person name="Ouedraogo J.P."/>
            <person name="Overkamp K.M."/>
            <person name="Park H.-S."/>
            <person name="Perrone G."/>
            <person name="Piumi F."/>
            <person name="Punt P.J."/>
            <person name="Ram A.F."/>
            <person name="Ramon A."/>
            <person name="Rauscher S."/>
            <person name="Record E."/>
            <person name="Riano-Pachon D.M."/>
            <person name="Robert V."/>
            <person name="Roehrig J."/>
            <person name="Ruller R."/>
            <person name="Salamov A."/>
            <person name="Salih N.S."/>
            <person name="Samson R.A."/>
            <person name="Sandor E."/>
            <person name="Sanguinetti M."/>
            <person name="Schuetze T."/>
            <person name="Sepcic K."/>
            <person name="Shelest E."/>
            <person name="Sherlock G."/>
            <person name="Sophianopoulou V."/>
            <person name="Squina F.M."/>
            <person name="Sun H."/>
            <person name="Susca A."/>
            <person name="Todd R.B."/>
            <person name="Tsang A."/>
            <person name="Unkles S.E."/>
            <person name="van de Wiele N."/>
            <person name="van Rossen-Uffink D."/>
            <person name="Oliveira J.V."/>
            <person name="Vesth T.C."/>
            <person name="Visser J."/>
            <person name="Yu J.-H."/>
            <person name="Zhou M."/>
            <person name="Andersen M.R."/>
            <person name="Archer D.B."/>
            <person name="Baker S.E."/>
            <person name="Benoit I."/>
            <person name="Brakhage A.A."/>
            <person name="Braus G.H."/>
            <person name="Fischer R."/>
            <person name="Frisvad J.C."/>
            <person name="Goldman G.H."/>
            <person name="Houbraken J."/>
            <person name="Oakley B."/>
            <person name="Pocsi I."/>
            <person name="Scazzocchio C."/>
            <person name="Seiboth B."/>
            <person name="vanKuyk P.A."/>
            <person name="Wortman J."/>
            <person name="Dyer P.S."/>
            <person name="Grigoriev I.V."/>
        </authorList>
    </citation>
    <scope>NUCLEOTIDE SEQUENCE [LARGE SCALE GENOMIC DNA]</scope>
    <source>
        <strain evidence="3">DTO 134E9</strain>
    </source>
</reference>
<dbReference type="EMBL" id="KV878211">
    <property type="protein sequence ID" value="OJJ37168.1"/>
    <property type="molecule type" value="Genomic_DNA"/>
</dbReference>
<feature type="region of interest" description="Disordered" evidence="1">
    <location>
        <begin position="565"/>
        <end position="588"/>
    </location>
</feature>
<dbReference type="OrthoDB" id="5421702at2759"/>
<dbReference type="GeneID" id="63746506"/>
<feature type="region of interest" description="Disordered" evidence="1">
    <location>
        <begin position="91"/>
        <end position="114"/>
    </location>
</feature>
<name>A0A1L9RQR3_ASPWE</name>
<dbReference type="AlphaFoldDB" id="A0A1L9RQR3"/>
<feature type="region of interest" description="Disordered" evidence="1">
    <location>
        <begin position="320"/>
        <end position="342"/>
    </location>
</feature>
<evidence type="ECO:0000313" key="3">
    <source>
        <dbReference type="Proteomes" id="UP000184383"/>
    </source>
</evidence>
<feature type="compositionally biased region" description="Basic and acidic residues" evidence="1">
    <location>
        <begin position="330"/>
        <end position="342"/>
    </location>
</feature>
<dbReference type="RefSeq" id="XP_040690844.1">
    <property type="nucleotide sequence ID" value="XM_040830658.1"/>
</dbReference>
<gene>
    <name evidence="2" type="ORF">ASPWEDRAFT_170653</name>
</gene>
<proteinExistence type="predicted"/>